<evidence type="ECO:0000313" key="1">
    <source>
        <dbReference type="EMBL" id="ORY48697.1"/>
    </source>
</evidence>
<dbReference type="EMBL" id="MCGO01000011">
    <property type="protein sequence ID" value="ORY48697.1"/>
    <property type="molecule type" value="Genomic_DNA"/>
</dbReference>
<sequence>MDSAVFKELKAGGRLQLMKEKRGLLMDLDAMLNELKVDLAQVSSSIDSESAVKWLKPLRSITFAKDALRRTGTGEITVQELQDDLTKVKEWAKLGETTNSQKRSLLSGMTALEHMKDMAGIDSKGLAVSDFLYCCGIPGIAINVYRSQSAIVNPWNLVVRHVSSDWIDSASAMCMLHAGIQWRDGEAHNAEDVLVVMDPQEDKAINLYTSLQLSKAYTSIVCTRNPDLYNRQQRIALLGISFVRAVEQLYHHEPTPDSTVSQFAVQKLPLVENLFHIIFTIRKFKSYSETWAHFLQHLLEPNPSKYLTESEDDGVQSVAQILVAIGCIACFDEGEGILHASNEPKLSEAALAILGESVSRGCRIKIKSADAINPTKYREFIREALSISTETNEEGRPDTPATLTWIHSGKKYSGRFFKSEKLRTNASPQAVAACLAFSRWCAEYWKDVNDSVENVLKDSDAKTRLFKSVLEAAEADGGMHDFLVLYSEDSAQVASDGVTMASKDLLQIALYVQGLRFHDSKTRRTGLLSLKDPFKVIHEIMEEEKVEIYKEWLAVKQRELLAMGRAEAKKLKTDLLLRQQKLFLDVHSGSQMPRIFSKTEVIELNKHRPANDQLEWLPESGLLKHHCSNPACPEYLVNQATDNDRIFNRRNGLFRHLKWYFQPKKQMISNYHILLKHFLRQHQHRVPKDRLFLAICESFKSNPSTSEVARRMGDDKLIALVETSLVGVL</sequence>
<keyword evidence="2" id="KW-1185">Reference proteome</keyword>
<organism evidence="1 2">
    <name type="scientific">Rhizoclosmatium globosum</name>
    <dbReference type="NCBI Taxonomy" id="329046"/>
    <lineage>
        <taxon>Eukaryota</taxon>
        <taxon>Fungi</taxon>
        <taxon>Fungi incertae sedis</taxon>
        <taxon>Chytridiomycota</taxon>
        <taxon>Chytridiomycota incertae sedis</taxon>
        <taxon>Chytridiomycetes</taxon>
        <taxon>Chytridiales</taxon>
        <taxon>Chytriomycetaceae</taxon>
        <taxon>Rhizoclosmatium</taxon>
    </lineage>
</organism>
<dbReference type="OrthoDB" id="2147437at2759"/>
<proteinExistence type="predicted"/>
<comment type="caution">
    <text evidence="1">The sequence shown here is derived from an EMBL/GenBank/DDBJ whole genome shotgun (WGS) entry which is preliminary data.</text>
</comment>
<name>A0A1Y2CP10_9FUNG</name>
<accession>A0A1Y2CP10</accession>
<reference evidence="1 2" key="1">
    <citation type="submission" date="2016-07" db="EMBL/GenBank/DDBJ databases">
        <title>Pervasive Adenine N6-methylation of Active Genes in Fungi.</title>
        <authorList>
            <consortium name="DOE Joint Genome Institute"/>
            <person name="Mondo S.J."/>
            <person name="Dannebaum R.O."/>
            <person name="Kuo R.C."/>
            <person name="Labutti K."/>
            <person name="Haridas S."/>
            <person name="Kuo A."/>
            <person name="Salamov A."/>
            <person name="Ahrendt S.R."/>
            <person name="Lipzen A."/>
            <person name="Sullivan W."/>
            <person name="Andreopoulos W.B."/>
            <person name="Clum A."/>
            <person name="Lindquist E."/>
            <person name="Daum C."/>
            <person name="Ramamoorthy G.K."/>
            <person name="Gryganskyi A."/>
            <person name="Culley D."/>
            <person name="Magnuson J.K."/>
            <person name="James T.Y."/>
            <person name="O'Malley M.A."/>
            <person name="Stajich J.E."/>
            <person name="Spatafora J.W."/>
            <person name="Visel A."/>
            <person name="Grigoriev I.V."/>
        </authorList>
    </citation>
    <scope>NUCLEOTIDE SEQUENCE [LARGE SCALE GENOMIC DNA]</scope>
    <source>
        <strain evidence="1 2">JEL800</strain>
    </source>
</reference>
<protein>
    <submittedName>
        <fullName evidence="1">Uncharacterized protein</fullName>
    </submittedName>
</protein>
<dbReference type="AlphaFoldDB" id="A0A1Y2CP10"/>
<evidence type="ECO:0000313" key="2">
    <source>
        <dbReference type="Proteomes" id="UP000193642"/>
    </source>
</evidence>
<gene>
    <name evidence="1" type="ORF">BCR33DRAFT_848053</name>
</gene>
<dbReference type="Proteomes" id="UP000193642">
    <property type="component" value="Unassembled WGS sequence"/>
</dbReference>